<dbReference type="EMBL" id="JAUSUC010000033">
    <property type="protein sequence ID" value="MDQ0216005.1"/>
    <property type="molecule type" value="Genomic_DNA"/>
</dbReference>
<dbReference type="InterPro" id="IPR013783">
    <property type="entry name" value="Ig-like_fold"/>
</dbReference>
<organism evidence="3 4">
    <name type="scientific">Oikeobacillus pervagus</name>
    <dbReference type="NCBI Taxonomy" id="1325931"/>
    <lineage>
        <taxon>Bacteria</taxon>
        <taxon>Bacillati</taxon>
        <taxon>Bacillota</taxon>
        <taxon>Bacilli</taxon>
        <taxon>Bacillales</taxon>
        <taxon>Bacillaceae</taxon>
        <taxon>Oikeobacillus</taxon>
    </lineage>
</organism>
<feature type="chain" id="PRO_5042494094" description="YtkA-like domain-containing protein" evidence="1">
    <location>
        <begin position="22"/>
        <end position="250"/>
    </location>
</feature>
<dbReference type="Pfam" id="PF13115">
    <property type="entry name" value="YtkA"/>
    <property type="match status" value="2"/>
</dbReference>
<dbReference type="RefSeq" id="WP_307258006.1">
    <property type="nucleotide sequence ID" value="NZ_JAUSUC010000033.1"/>
</dbReference>
<dbReference type="Proteomes" id="UP001237207">
    <property type="component" value="Unassembled WGS sequence"/>
</dbReference>
<keyword evidence="1" id="KW-0732">Signal</keyword>
<dbReference type="AlphaFoldDB" id="A0AAJ1T7H0"/>
<proteinExistence type="predicted"/>
<accession>A0AAJ1T7H0</accession>
<feature type="signal peptide" evidence="1">
    <location>
        <begin position="1"/>
        <end position="21"/>
    </location>
</feature>
<evidence type="ECO:0000256" key="1">
    <source>
        <dbReference type="SAM" id="SignalP"/>
    </source>
</evidence>
<feature type="domain" description="YtkA-like" evidence="2">
    <location>
        <begin position="158"/>
        <end position="233"/>
    </location>
</feature>
<protein>
    <recommendedName>
        <fullName evidence="2">YtkA-like domain-containing protein</fullName>
    </recommendedName>
</protein>
<dbReference type="InterPro" id="IPR032693">
    <property type="entry name" value="YtkA-like_dom"/>
</dbReference>
<gene>
    <name evidence="3" type="ORF">J2S13_002427</name>
</gene>
<name>A0AAJ1T7H0_9BACI</name>
<reference evidence="3" key="1">
    <citation type="submission" date="2023-07" db="EMBL/GenBank/DDBJ databases">
        <title>Genomic Encyclopedia of Type Strains, Phase IV (KMG-IV): sequencing the most valuable type-strain genomes for metagenomic binning, comparative biology and taxonomic classification.</title>
        <authorList>
            <person name="Goeker M."/>
        </authorList>
    </citation>
    <scope>NUCLEOTIDE SEQUENCE</scope>
    <source>
        <strain evidence="3">DSM 23947</strain>
    </source>
</reference>
<dbReference type="Gene3D" id="2.60.40.10">
    <property type="entry name" value="Immunoglobulins"/>
    <property type="match status" value="1"/>
</dbReference>
<evidence type="ECO:0000313" key="4">
    <source>
        <dbReference type="Proteomes" id="UP001237207"/>
    </source>
</evidence>
<evidence type="ECO:0000259" key="2">
    <source>
        <dbReference type="Pfam" id="PF13115"/>
    </source>
</evidence>
<feature type="domain" description="YtkA-like" evidence="2">
    <location>
        <begin position="37"/>
        <end position="115"/>
    </location>
</feature>
<comment type="caution">
    <text evidence="3">The sequence shown here is derived from an EMBL/GenBank/DDBJ whole genome shotgun (WGS) entry which is preliminary data.</text>
</comment>
<evidence type="ECO:0000313" key="3">
    <source>
        <dbReference type="EMBL" id="MDQ0216005.1"/>
    </source>
</evidence>
<sequence>MKKIMYGLMGLCFLLGLTAYSDSNKEVNNASKEKNSPTPLNVNIVIPKDIQPNQKVKLTAEVTQGKEVVDDADQVEFEIWEKGQEDHEMVKGKHEGKGIYSVEHIFSKDGTYNVVSHVTARDLHKMPKKEIIIGQSEEEHHDYHAENGEHQHNQNLLIHFMTSDDKIKVKEEATLMAHIVQNELPFKEGKVRFEISSDMMKSHQFVEAKEAKDGEYTAKYSFEKPGRYEVKVHIEKDELHDHQVNEVNVK</sequence>
<keyword evidence="4" id="KW-1185">Reference proteome</keyword>